<dbReference type="Proteomes" id="UP000515406">
    <property type="component" value="Chromosome"/>
</dbReference>
<keyword evidence="1" id="KW-1133">Transmembrane helix</keyword>
<feature type="transmembrane region" description="Helical" evidence="1">
    <location>
        <begin position="175"/>
        <end position="194"/>
    </location>
</feature>
<feature type="transmembrane region" description="Helical" evidence="1">
    <location>
        <begin position="151"/>
        <end position="169"/>
    </location>
</feature>
<feature type="transmembrane region" description="Helical" evidence="1">
    <location>
        <begin position="238"/>
        <end position="257"/>
    </location>
</feature>
<feature type="domain" description="Acyltransferase 3" evidence="2">
    <location>
        <begin position="8"/>
        <end position="320"/>
    </location>
</feature>
<feature type="transmembrane region" description="Helical" evidence="1">
    <location>
        <begin position="269"/>
        <end position="290"/>
    </location>
</feature>
<dbReference type="EMBL" id="LR828257">
    <property type="protein sequence ID" value="CAD0315302.1"/>
    <property type="molecule type" value="Genomic_DNA"/>
</dbReference>
<evidence type="ECO:0000259" key="2">
    <source>
        <dbReference type="Pfam" id="PF01757"/>
    </source>
</evidence>
<name>A0A6V7CGQ9_9XANT</name>
<organism evidence="3 4">
    <name type="scientific">Xanthomonas hortorum pv. vitians</name>
    <dbReference type="NCBI Taxonomy" id="83224"/>
    <lineage>
        <taxon>Bacteria</taxon>
        <taxon>Pseudomonadati</taxon>
        <taxon>Pseudomonadota</taxon>
        <taxon>Gammaproteobacteria</taxon>
        <taxon>Lysobacterales</taxon>
        <taxon>Lysobacteraceae</taxon>
        <taxon>Xanthomonas</taxon>
    </lineage>
</organism>
<dbReference type="Pfam" id="PF01757">
    <property type="entry name" value="Acyl_transf_3"/>
    <property type="match status" value="1"/>
</dbReference>
<feature type="transmembrane region" description="Helical" evidence="1">
    <location>
        <begin position="123"/>
        <end position="144"/>
    </location>
</feature>
<dbReference type="GO" id="GO:0016020">
    <property type="term" value="C:membrane"/>
    <property type="evidence" value="ECO:0007669"/>
    <property type="project" value="TreeGrafter"/>
</dbReference>
<dbReference type="GeneID" id="55513473"/>
<dbReference type="GO" id="GO:0000271">
    <property type="term" value="P:polysaccharide biosynthetic process"/>
    <property type="evidence" value="ECO:0007669"/>
    <property type="project" value="TreeGrafter"/>
</dbReference>
<dbReference type="RefSeq" id="WP_074058541.1">
    <property type="nucleotide sequence ID" value="NZ_CP060399.1"/>
</dbReference>
<dbReference type="AlphaFoldDB" id="A0A6V7CGQ9"/>
<evidence type="ECO:0000313" key="3">
    <source>
        <dbReference type="EMBL" id="CAD0315302.1"/>
    </source>
</evidence>
<dbReference type="PANTHER" id="PTHR23028:SF53">
    <property type="entry name" value="ACYL_TRANSF_3 DOMAIN-CONTAINING PROTEIN"/>
    <property type="match status" value="1"/>
</dbReference>
<feature type="transmembrane region" description="Helical" evidence="1">
    <location>
        <begin position="302"/>
        <end position="322"/>
    </location>
</feature>
<accession>A0A6V7CGQ9</accession>
<feature type="transmembrane region" description="Helical" evidence="1">
    <location>
        <begin position="206"/>
        <end position="226"/>
    </location>
</feature>
<dbReference type="EMBL" id="LR828257">
    <property type="protein sequence ID" value="CAD0315312.1"/>
    <property type="molecule type" value="Genomic_DNA"/>
</dbReference>
<feature type="transmembrane region" description="Helical" evidence="1">
    <location>
        <begin position="38"/>
        <end position="59"/>
    </location>
</feature>
<feature type="transmembrane region" description="Helical" evidence="1">
    <location>
        <begin position="7"/>
        <end position="26"/>
    </location>
</feature>
<sequence length="356" mass="40114">MSSAQRIDALTGIRGLAALLVVYSHLAEDGFFSRSHLYPGEVGVMVFFTLSGFLMAFLYGHKQFDYSAVVRYGVSRFSRIAPAYLFVVIGSYLIYNLIDPSFVYAITHQNLLRHLLFSGNVSALWSIPPEVQFYAVFVGLWFALWKFRNQGNASVLAIVLTAIFLLISYRDQLPGTFVGSKMQYFFSGVLFGLFRNQAWSDKGMRTLALLQGLTLIVIGLVIARILPVEFGSKREFYNYLEGALFSGIFVFMFSFDTPLSKLLFGHRPIMMCGEFSFSMYLLNIPVIYVAMKLLGDHAHTPAMAALITLVVFLLAWLMYRVIELPGNTLLRRIGTRLFESRPLVAPARTEATDTIK</sequence>
<gene>
    <name evidence="3" type="ORF">CFBP498_12830</name>
</gene>
<dbReference type="InterPro" id="IPR050879">
    <property type="entry name" value="Acyltransferase_3"/>
</dbReference>
<dbReference type="InterPro" id="IPR002656">
    <property type="entry name" value="Acyl_transf_3_dom"/>
</dbReference>
<reference evidence="3 4" key="1">
    <citation type="submission" date="2020-07" db="EMBL/GenBank/DDBJ databases">
        <authorList>
            <person name="Pothier F. J."/>
        </authorList>
    </citation>
    <scope>NUCLEOTIDE SEQUENCE [LARGE SCALE GENOMIC DNA]</scope>
    <source>
        <strain evidence="3 4">CFBP 498</strain>
    </source>
</reference>
<keyword evidence="1" id="KW-0812">Transmembrane</keyword>
<keyword evidence="1" id="KW-0472">Membrane</keyword>
<dbReference type="PANTHER" id="PTHR23028">
    <property type="entry name" value="ACETYLTRANSFERASE"/>
    <property type="match status" value="1"/>
</dbReference>
<feature type="transmembrane region" description="Helical" evidence="1">
    <location>
        <begin position="80"/>
        <end position="98"/>
    </location>
</feature>
<evidence type="ECO:0000313" key="4">
    <source>
        <dbReference type="Proteomes" id="UP000515406"/>
    </source>
</evidence>
<dbReference type="GO" id="GO:0016747">
    <property type="term" value="F:acyltransferase activity, transferring groups other than amino-acyl groups"/>
    <property type="evidence" value="ECO:0007669"/>
    <property type="project" value="InterPro"/>
</dbReference>
<keyword evidence="4" id="KW-1185">Reference proteome</keyword>
<protein>
    <recommendedName>
        <fullName evidence="2">Acyltransferase 3 domain-containing protein</fullName>
    </recommendedName>
</protein>
<proteinExistence type="predicted"/>
<evidence type="ECO:0000256" key="1">
    <source>
        <dbReference type="SAM" id="Phobius"/>
    </source>
</evidence>